<evidence type="ECO:0008006" key="4">
    <source>
        <dbReference type="Google" id="ProtNLM"/>
    </source>
</evidence>
<evidence type="ECO:0000313" key="2">
    <source>
        <dbReference type="EMBL" id="MCK8494765.1"/>
    </source>
</evidence>
<evidence type="ECO:0000256" key="1">
    <source>
        <dbReference type="SAM" id="SignalP"/>
    </source>
</evidence>
<accession>A0ABT0HTD0</accession>
<sequence length="408" mass="45167">MRLITIPACLSTVLAFTLLACQSPEHVDELIETAKIATVNQTSSYLFTGAPGVRNTTLDDITGTMVGSIDGQPIAFGPDKSFPLEAFTAFNNTGSKASVIRLHAQNAQYNIILNIRGPFEAGRNYIVYDPSTDNGESKDDPYIVSSFIRIPEGQIGRDILNLADPNNQFRITAITPEYVDIEFFFTLKKAGATQERLNIRIKNVLNENLSLRTQSEGEPFWDYTKALRKVEAMAYVPWPAGGLSNYLTPTTTRVTISQTDLNAPVSDITYEGITKPANWQAASLYRTRAPQERTQVEFAAGTMYSDEGYQLVEITWPNFTGVGVYTGDQVKITFANALNNQPNGDYWSIKPYLLASTTTKWQVNVQRVTSDLIEGTYTIVDAPLYEKRGTTLPASASASGRFKVIYPR</sequence>
<dbReference type="PROSITE" id="PS51257">
    <property type="entry name" value="PROKAR_LIPOPROTEIN"/>
    <property type="match status" value="1"/>
</dbReference>
<protein>
    <recommendedName>
        <fullName evidence="4">DUF4270 domain-containing protein</fullName>
    </recommendedName>
</protein>
<organism evidence="2 3">
    <name type="scientific">Spirosoma liriopis</name>
    <dbReference type="NCBI Taxonomy" id="2937440"/>
    <lineage>
        <taxon>Bacteria</taxon>
        <taxon>Pseudomonadati</taxon>
        <taxon>Bacteroidota</taxon>
        <taxon>Cytophagia</taxon>
        <taxon>Cytophagales</taxon>
        <taxon>Cytophagaceae</taxon>
        <taxon>Spirosoma</taxon>
    </lineage>
</organism>
<evidence type="ECO:0000313" key="3">
    <source>
        <dbReference type="Proteomes" id="UP001202180"/>
    </source>
</evidence>
<reference evidence="2 3" key="1">
    <citation type="submission" date="2022-04" db="EMBL/GenBank/DDBJ databases">
        <title>Spirosoma sp. strain RP8 genome sequencing and assembly.</title>
        <authorList>
            <person name="Jung Y."/>
        </authorList>
    </citation>
    <scope>NUCLEOTIDE SEQUENCE [LARGE SCALE GENOMIC DNA]</scope>
    <source>
        <strain evidence="2 3">RP8</strain>
    </source>
</reference>
<dbReference type="Proteomes" id="UP001202180">
    <property type="component" value="Unassembled WGS sequence"/>
</dbReference>
<keyword evidence="3" id="KW-1185">Reference proteome</keyword>
<comment type="caution">
    <text evidence="2">The sequence shown here is derived from an EMBL/GenBank/DDBJ whole genome shotgun (WGS) entry which is preliminary data.</text>
</comment>
<dbReference type="RefSeq" id="WP_248479351.1">
    <property type="nucleotide sequence ID" value="NZ_JALPRF010000004.1"/>
</dbReference>
<dbReference type="EMBL" id="JALPRF010000004">
    <property type="protein sequence ID" value="MCK8494765.1"/>
    <property type="molecule type" value="Genomic_DNA"/>
</dbReference>
<gene>
    <name evidence="2" type="ORF">M0L20_23050</name>
</gene>
<name>A0ABT0HTD0_9BACT</name>
<feature type="chain" id="PRO_5047292947" description="DUF4270 domain-containing protein" evidence="1">
    <location>
        <begin position="21"/>
        <end position="408"/>
    </location>
</feature>
<proteinExistence type="predicted"/>
<feature type="signal peptide" evidence="1">
    <location>
        <begin position="1"/>
        <end position="20"/>
    </location>
</feature>
<keyword evidence="1" id="KW-0732">Signal</keyword>